<sequence>KITENLALTTEMGFEIQKLKFVDAGNVLIDPNNTEKNILEIGDFVKSFF</sequence>
<dbReference type="EMBL" id="BART01032947">
    <property type="protein sequence ID" value="GAH16196.1"/>
    <property type="molecule type" value="Genomic_DNA"/>
</dbReference>
<proteinExistence type="predicted"/>
<gene>
    <name evidence="1" type="ORF">S01H4_56785</name>
</gene>
<feature type="non-terminal residue" evidence="1">
    <location>
        <position position="1"/>
    </location>
</feature>
<name>X1D619_9ZZZZ</name>
<accession>X1D619</accession>
<reference evidence="1" key="1">
    <citation type="journal article" date="2014" name="Front. Microbiol.">
        <title>High frequency of phylogenetically diverse reductive dehalogenase-homologous genes in deep subseafloor sedimentary metagenomes.</title>
        <authorList>
            <person name="Kawai M."/>
            <person name="Futagami T."/>
            <person name="Toyoda A."/>
            <person name="Takaki Y."/>
            <person name="Nishi S."/>
            <person name="Hori S."/>
            <person name="Arai W."/>
            <person name="Tsubouchi T."/>
            <person name="Morono Y."/>
            <person name="Uchiyama I."/>
            <person name="Ito T."/>
            <person name="Fujiyama A."/>
            <person name="Inagaki F."/>
            <person name="Takami H."/>
        </authorList>
    </citation>
    <scope>NUCLEOTIDE SEQUENCE</scope>
    <source>
        <strain evidence="1">Expedition CK06-06</strain>
    </source>
</reference>
<organism evidence="1">
    <name type="scientific">marine sediment metagenome</name>
    <dbReference type="NCBI Taxonomy" id="412755"/>
    <lineage>
        <taxon>unclassified sequences</taxon>
        <taxon>metagenomes</taxon>
        <taxon>ecological metagenomes</taxon>
    </lineage>
</organism>
<evidence type="ECO:0000313" key="1">
    <source>
        <dbReference type="EMBL" id="GAH16196.1"/>
    </source>
</evidence>
<protein>
    <submittedName>
        <fullName evidence="1">Uncharacterized protein</fullName>
    </submittedName>
</protein>
<comment type="caution">
    <text evidence="1">The sequence shown here is derived from an EMBL/GenBank/DDBJ whole genome shotgun (WGS) entry which is preliminary data.</text>
</comment>
<dbReference type="AlphaFoldDB" id="X1D619"/>